<organism evidence="1 2">
    <name type="scientific">Eumeta variegata</name>
    <name type="common">Bagworm moth</name>
    <name type="synonym">Eumeta japonica</name>
    <dbReference type="NCBI Taxonomy" id="151549"/>
    <lineage>
        <taxon>Eukaryota</taxon>
        <taxon>Metazoa</taxon>
        <taxon>Ecdysozoa</taxon>
        <taxon>Arthropoda</taxon>
        <taxon>Hexapoda</taxon>
        <taxon>Insecta</taxon>
        <taxon>Pterygota</taxon>
        <taxon>Neoptera</taxon>
        <taxon>Endopterygota</taxon>
        <taxon>Lepidoptera</taxon>
        <taxon>Glossata</taxon>
        <taxon>Ditrysia</taxon>
        <taxon>Tineoidea</taxon>
        <taxon>Psychidae</taxon>
        <taxon>Oiketicinae</taxon>
        <taxon>Eumeta</taxon>
    </lineage>
</organism>
<keyword evidence="2" id="KW-1185">Reference proteome</keyword>
<dbReference type="AlphaFoldDB" id="A0A4C1YCC7"/>
<protein>
    <submittedName>
        <fullName evidence="1">Uncharacterized protein</fullName>
    </submittedName>
</protein>
<gene>
    <name evidence="1" type="ORF">EVAR_83134_1</name>
</gene>
<dbReference type="EMBL" id="BGZK01001152">
    <property type="protein sequence ID" value="GBP72624.1"/>
    <property type="molecule type" value="Genomic_DNA"/>
</dbReference>
<accession>A0A4C1YCC7</accession>
<evidence type="ECO:0000313" key="2">
    <source>
        <dbReference type="Proteomes" id="UP000299102"/>
    </source>
</evidence>
<comment type="caution">
    <text evidence="1">The sequence shown here is derived from an EMBL/GenBank/DDBJ whole genome shotgun (WGS) entry which is preliminary data.</text>
</comment>
<proteinExistence type="predicted"/>
<dbReference type="Proteomes" id="UP000299102">
    <property type="component" value="Unassembled WGS sequence"/>
</dbReference>
<sequence>MDVAVDQLKKAGNQKVVVSCSSAENAKKIEERLKIRVVDLKVAKPEKKLLTVIIRDVLKINSDEDIGSNGAQPGTSPPSHSVRDVWTTDTQNVSVKKCLRSVLIAERTTSAQSASFGGRESPTCIKCIDDSVLTLVVSLDSGPGTGDGAASTPLSAGELLRHKISQTT</sequence>
<reference evidence="1 2" key="1">
    <citation type="journal article" date="2019" name="Commun. Biol.">
        <title>The bagworm genome reveals a unique fibroin gene that provides high tensile strength.</title>
        <authorList>
            <person name="Kono N."/>
            <person name="Nakamura H."/>
            <person name="Ohtoshi R."/>
            <person name="Tomita M."/>
            <person name="Numata K."/>
            <person name="Arakawa K."/>
        </authorList>
    </citation>
    <scope>NUCLEOTIDE SEQUENCE [LARGE SCALE GENOMIC DNA]</scope>
</reference>
<evidence type="ECO:0000313" key="1">
    <source>
        <dbReference type="EMBL" id="GBP72624.1"/>
    </source>
</evidence>
<name>A0A4C1YCC7_EUMVA</name>
<dbReference type="OrthoDB" id="10022108at2759"/>